<dbReference type="GO" id="GO:0008233">
    <property type="term" value="F:peptidase activity"/>
    <property type="evidence" value="ECO:0007669"/>
    <property type="project" value="UniProtKB-KW"/>
</dbReference>
<evidence type="ECO:0000256" key="2">
    <source>
        <dbReference type="ARBA" id="ARBA00009045"/>
    </source>
</evidence>
<sequence length="230" mass="25115">MSDAEQHQPEPQGNAVRRRLSHWPPITTAVILICVLMAVVGRMQPQVTVELMFYPPLATAQPYRFLTSAVLHGGFWHLVFNMYALWLLGRLLESALGKLRFLSLYIVSAIGGNTAIMLLSNLTGEWNIGAVGASGAIFGLFGSLAVLYRRVKANMSGIITLLVINVVLGFVVPGISWESHLGGLIVGSILTWLWIATGTRFKGQRQTLRKVVDIAISIAILAILLALAWI</sequence>
<feature type="transmembrane region" description="Helical" evidence="7">
    <location>
        <begin position="26"/>
        <end position="45"/>
    </location>
</feature>
<dbReference type="PANTHER" id="PTHR43731:SF14">
    <property type="entry name" value="PRESENILIN-ASSOCIATED RHOMBOID-LIKE PROTEIN, MITOCHONDRIAL"/>
    <property type="match status" value="1"/>
</dbReference>
<evidence type="ECO:0000256" key="5">
    <source>
        <dbReference type="ARBA" id="ARBA00022989"/>
    </source>
</evidence>
<comment type="subcellular location">
    <subcellularLocation>
        <location evidence="1">Membrane</location>
        <topology evidence="1">Multi-pass membrane protein</topology>
    </subcellularLocation>
</comment>
<feature type="transmembrane region" description="Helical" evidence="7">
    <location>
        <begin position="65"/>
        <end position="89"/>
    </location>
</feature>
<evidence type="ECO:0000259" key="8">
    <source>
        <dbReference type="Pfam" id="PF01694"/>
    </source>
</evidence>
<keyword evidence="4" id="KW-0378">Hydrolase</keyword>
<keyword evidence="6 7" id="KW-0472">Membrane</keyword>
<organism evidence="9 10">
    <name type="scientific">Trueperella bonasi</name>
    <dbReference type="NCBI Taxonomy" id="312286"/>
    <lineage>
        <taxon>Bacteria</taxon>
        <taxon>Bacillati</taxon>
        <taxon>Actinomycetota</taxon>
        <taxon>Actinomycetes</taxon>
        <taxon>Actinomycetales</taxon>
        <taxon>Actinomycetaceae</taxon>
        <taxon>Trueperella</taxon>
    </lineage>
</organism>
<feature type="transmembrane region" description="Helical" evidence="7">
    <location>
        <begin position="181"/>
        <end position="199"/>
    </location>
</feature>
<evidence type="ECO:0000256" key="4">
    <source>
        <dbReference type="ARBA" id="ARBA00022801"/>
    </source>
</evidence>
<gene>
    <name evidence="9" type="ORF">J2S70_000916</name>
</gene>
<dbReference type="Pfam" id="PF01694">
    <property type="entry name" value="Rhomboid"/>
    <property type="match status" value="1"/>
</dbReference>
<evidence type="ECO:0000256" key="7">
    <source>
        <dbReference type="SAM" id="Phobius"/>
    </source>
</evidence>
<keyword evidence="10" id="KW-1185">Reference proteome</keyword>
<evidence type="ECO:0000313" key="9">
    <source>
        <dbReference type="EMBL" id="MDP9806334.1"/>
    </source>
</evidence>
<dbReference type="GO" id="GO:0006508">
    <property type="term" value="P:proteolysis"/>
    <property type="evidence" value="ECO:0007669"/>
    <property type="project" value="UniProtKB-KW"/>
</dbReference>
<keyword evidence="3 7" id="KW-0812">Transmembrane</keyword>
<accession>A0ABT9NG05</accession>
<dbReference type="PANTHER" id="PTHR43731">
    <property type="entry name" value="RHOMBOID PROTEASE"/>
    <property type="match status" value="1"/>
</dbReference>
<evidence type="ECO:0000313" key="10">
    <source>
        <dbReference type="Proteomes" id="UP001243212"/>
    </source>
</evidence>
<protein>
    <submittedName>
        <fullName evidence="9">Membrane associated rhomboid family serine protease</fullName>
    </submittedName>
</protein>
<dbReference type="Proteomes" id="UP001243212">
    <property type="component" value="Unassembled WGS sequence"/>
</dbReference>
<feature type="transmembrane region" description="Helical" evidence="7">
    <location>
        <begin position="155"/>
        <end position="175"/>
    </location>
</feature>
<name>A0ABT9NG05_9ACTO</name>
<comment type="similarity">
    <text evidence="2">Belongs to the peptidase S54 family.</text>
</comment>
<evidence type="ECO:0000256" key="1">
    <source>
        <dbReference type="ARBA" id="ARBA00004141"/>
    </source>
</evidence>
<evidence type="ECO:0000256" key="3">
    <source>
        <dbReference type="ARBA" id="ARBA00022692"/>
    </source>
</evidence>
<proteinExistence type="inferred from homology"/>
<dbReference type="RefSeq" id="WP_307682565.1">
    <property type="nucleotide sequence ID" value="NZ_JAUSQX010000001.1"/>
</dbReference>
<dbReference type="Gene3D" id="1.20.1540.10">
    <property type="entry name" value="Rhomboid-like"/>
    <property type="match status" value="1"/>
</dbReference>
<dbReference type="InterPro" id="IPR035952">
    <property type="entry name" value="Rhomboid-like_sf"/>
</dbReference>
<dbReference type="SUPFAM" id="SSF144091">
    <property type="entry name" value="Rhomboid-like"/>
    <property type="match status" value="1"/>
</dbReference>
<reference evidence="9 10" key="1">
    <citation type="submission" date="2023-07" db="EMBL/GenBank/DDBJ databases">
        <title>Sequencing the genomes of 1000 actinobacteria strains.</title>
        <authorList>
            <person name="Klenk H.-P."/>
        </authorList>
    </citation>
    <scope>NUCLEOTIDE SEQUENCE [LARGE SCALE GENOMIC DNA]</scope>
    <source>
        <strain evidence="9 10">DSM 17163</strain>
    </source>
</reference>
<comment type="caution">
    <text evidence="9">The sequence shown here is derived from an EMBL/GenBank/DDBJ whole genome shotgun (WGS) entry which is preliminary data.</text>
</comment>
<feature type="transmembrane region" description="Helical" evidence="7">
    <location>
        <begin position="211"/>
        <end position="229"/>
    </location>
</feature>
<feature type="domain" description="Peptidase S54 rhomboid" evidence="8">
    <location>
        <begin position="60"/>
        <end position="194"/>
    </location>
</feature>
<dbReference type="InterPro" id="IPR022764">
    <property type="entry name" value="Peptidase_S54_rhomboid_dom"/>
</dbReference>
<dbReference type="EMBL" id="JAUSQX010000001">
    <property type="protein sequence ID" value="MDP9806334.1"/>
    <property type="molecule type" value="Genomic_DNA"/>
</dbReference>
<keyword evidence="9" id="KW-0645">Protease</keyword>
<feature type="transmembrane region" description="Helical" evidence="7">
    <location>
        <begin position="101"/>
        <end position="120"/>
    </location>
</feature>
<evidence type="ECO:0000256" key="6">
    <source>
        <dbReference type="ARBA" id="ARBA00023136"/>
    </source>
</evidence>
<feature type="transmembrane region" description="Helical" evidence="7">
    <location>
        <begin position="126"/>
        <end position="148"/>
    </location>
</feature>
<keyword evidence="5 7" id="KW-1133">Transmembrane helix</keyword>
<dbReference type="InterPro" id="IPR050925">
    <property type="entry name" value="Rhomboid_protease_S54"/>
</dbReference>